<dbReference type="Gene3D" id="3.40.47.10">
    <property type="match status" value="1"/>
</dbReference>
<gene>
    <name evidence="8" type="ORF">C9I98_09620</name>
</gene>
<dbReference type="InterPro" id="IPR020610">
    <property type="entry name" value="Thiolase_AS"/>
</dbReference>
<dbReference type="SUPFAM" id="SSF53901">
    <property type="entry name" value="Thiolase-like"/>
    <property type="match status" value="2"/>
</dbReference>
<feature type="active site" description="Acyl-thioester intermediate" evidence="4">
    <location>
        <position position="89"/>
    </location>
</feature>
<evidence type="ECO:0000259" key="6">
    <source>
        <dbReference type="Pfam" id="PF00108"/>
    </source>
</evidence>
<dbReference type="CDD" id="cd00751">
    <property type="entry name" value="thiolase"/>
    <property type="match status" value="1"/>
</dbReference>
<dbReference type="RefSeq" id="WP_051902112.1">
    <property type="nucleotide sequence ID" value="NZ_JGVO01000286.1"/>
</dbReference>
<evidence type="ECO:0000256" key="1">
    <source>
        <dbReference type="ARBA" id="ARBA00010982"/>
    </source>
</evidence>
<dbReference type="EMBL" id="PYMA01000004">
    <property type="protein sequence ID" value="PSW20298.1"/>
    <property type="molecule type" value="Genomic_DNA"/>
</dbReference>
<dbReference type="GO" id="GO:0003985">
    <property type="term" value="F:acetyl-CoA C-acetyltransferase activity"/>
    <property type="evidence" value="ECO:0007669"/>
    <property type="project" value="UniProtKB-EC"/>
</dbReference>
<keyword evidence="9" id="KW-1185">Reference proteome</keyword>
<dbReference type="InterPro" id="IPR020617">
    <property type="entry name" value="Thiolase_C"/>
</dbReference>
<dbReference type="Pfam" id="PF00108">
    <property type="entry name" value="Thiolase_N"/>
    <property type="match status" value="1"/>
</dbReference>
<dbReference type="PROSITE" id="PS00098">
    <property type="entry name" value="THIOLASE_1"/>
    <property type="match status" value="1"/>
</dbReference>
<evidence type="ECO:0000256" key="2">
    <source>
        <dbReference type="ARBA" id="ARBA00022679"/>
    </source>
</evidence>
<feature type="domain" description="Thiolase C-terminal" evidence="7">
    <location>
        <begin position="276"/>
        <end position="401"/>
    </location>
</feature>
<feature type="active site" description="Proton acceptor" evidence="4">
    <location>
        <position position="389"/>
    </location>
</feature>
<dbReference type="InterPro" id="IPR002155">
    <property type="entry name" value="Thiolase"/>
</dbReference>
<dbReference type="PROSITE" id="PS00099">
    <property type="entry name" value="THIOLASE_3"/>
    <property type="match status" value="1"/>
</dbReference>
<feature type="active site" description="Proton acceptor" evidence="4">
    <location>
        <position position="354"/>
    </location>
</feature>
<dbReference type="NCBIfam" id="TIGR01930">
    <property type="entry name" value="AcCoA-C-Actrans"/>
    <property type="match status" value="1"/>
</dbReference>
<keyword evidence="3 5" id="KW-0012">Acyltransferase</keyword>
<dbReference type="Proteomes" id="UP000241771">
    <property type="component" value="Unassembled WGS sequence"/>
</dbReference>
<sequence length="419" mass="44158">MSKEVWVVAASRTPIGRFQGHFSSLTAPELGSIAIAGTLKRTDTTADIVDEVYMGNVLSAGCGQAPARQAALGAGLPVNIGCTTLNKVCGSGMKAVMLAYDSILLNRNHVVIAGGMESMTNAPYLQKQARAGQRLGHNTSYDHMFIDGLEDAYEGKLMGVYAQAIADREKVTRHSMDKWAIMSAERALAAQELGWFKEEITPVNLPSKGRGSGGNQSICINSDELPPEINLSKISHLKPAFSANGSVTAANSSAISDGAAALMLMDADSARKEGLSPLAIIKGHTTHARRPDEFTIAPAFAIQTLLDELGWSTGDVDSWEINEAFAVVTQLAIKQLGLMPERVNTDGGACALGHPIGATGARILVTLIHRLNRLQKHTAKPVKGIAALCIGGGEATAMAIEVPVSEKASFSELDGGDDD</sequence>
<comment type="caution">
    <text evidence="8">The sequence shown here is derived from an EMBL/GenBank/DDBJ whole genome shotgun (WGS) entry which is preliminary data.</text>
</comment>
<keyword evidence="2 5" id="KW-0808">Transferase</keyword>
<dbReference type="PANTHER" id="PTHR18919">
    <property type="entry name" value="ACETYL-COA C-ACYLTRANSFERASE"/>
    <property type="match status" value="1"/>
</dbReference>
<organism evidence="8 9">
    <name type="scientific">Photobacterium sanctipauli</name>
    <dbReference type="NCBI Taxonomy" id="1342794"/>
    <lineage>
        <taxon>Bacteria</taxon>
        <taxon>Pseudomonadati</taxon>
        <taxon>Pseudomonadota</taxon>
        <taxon>Gammaproteobacteria</taxon>
        <taxon>Vibrionales</taxon>
        <taxon>Vibrionaceae</taxon>
        <taxon>Photobacterium</taxon>
    </lineage>
</organism>
<evidence type="ECO:0000256" key="3">
    <source>
        <dbReference type="ARBA" id="ARBA00023315"/>
    </source>
</evidence>
<evidence type="ECO:0000259" key="7">
    <source>
        <dbReference type="Pfam" id="PF02803"/>
    </source>
</evidence>
<dbReference type="InterPro" id="IPR020616">
    <property type="entry name" value="Thiolase_N"/>
</dbReference>
<dbReference type="Pfam" id="PF02803">
    <property type="entry name" value="Thiolase_C"/>
    <property type="match status" value="1"/>
</dbReference>
<dbReference type="InterPro" id="IPR016039">
    <property type="entry name" value="Thiolase-like"/>
</dbReference>
<reference evidence="8 9" key="1">
    <citation type="submission" date="2018-01" db="EMBL/GenBank/DDBJ databases">
        <title>Whole genome sequencing of Histamine producing bacteria.</title>
        <authorList>
            <person name="Butler K."/>
        </authorList>
    </citation>
    <scope>NUCLEOTIDE SEQUENCE [LARGE SCALE GENOMIC DNA]</scope>
    <source>
        <strain evidence="8 9">DSM 100436</strain>
    </source>
</reference>
<evidence type="ECO:0000313" key="8">
    <source>
        <dbReference type="EMBL" id="PSW20298.1"/>
    </source>
</evidence>
<dbReference type="OrthoDB" id="8951704at2"/>
<dbReference type="InterPro" id="IPR020615">
    <property type="entry name" value="Thiolase_acyl_enz_int_AS"/>
</dbReference>
<evidence type="ECO:0000256" key="5">
    <source>
        <dbReference type="RuleBase" id="RU003557"/>
    </source>
</evidence>
<evidence type="ECO:0000313" key="9">
    <source>
        <dbReference type="Proteomes" id="UP000241771"/>
    </source>
</evidence>
<comment type="similarity">
    <text evidence="1 5">Belongs to the thiolase-like superfamily. Thiolase family.</text>
</comment>
<name>A0A2T3NVN7_9GAMM</name>
<proteinExistence type="inferred from homology"/>
<evidence type="ECO:0000256" key="4">
    <source>
        <dbReference type="PIRSR" id="PIRSR000429-1"/>
    </source>
</evidence>
<dbReference type="EC" id="2.3.1.9" evidence="8"/>
<feature type="domain" description="Thiolase N-terminal" evidence="6">
    <location>
        <begin position="5"/>
        <end position="267"/>
    </location>
</feature>
<dbReference type="PIRSF" id="PIRSF000429">
    <property type="entry name" value="Ac-CoA_Ac_transf"/>
    <property type="match status" value="1"/>
</dbReference>
<dbReference type="PANTHER" id="PTHR18919:SF138">
    <property type="entry name" value="ACETYL-COA C-ACETYLTRANSFERASE"/>
    <property type="match status" value="1"/>
</dbReference>
<protein>
    <submittedName>
        <fullName evidence="8">Acetyl-CoA C-acyltransferase</fullName>
        <ecNumber evidence="8">2.3.1.9</ecNumber>
    </submittedName>
</protein>
<dbReference type="AlphaFoldDB" id="A0A2T3NVN7"/>
<accession>A0A2T3NVN7</accession>